<dbReference type="Proteomes" id="UP000019251">
    <property type="component" value="Unassembled WGS sequence"/>
</dbReference>
<feature type="transmembrane region" description="Helical" evidence="1">
    <location>
        <begin position="6"/>
        <end position="27"/>
    </location>
</feature>
<proteinExistence type="predicted"/>
<accession>A0A829R3F5</accession>
<dbReference type="SUPFAM" id="SSF51261">
    <property type="entry name" value="Duplicated hybrid motif"/>
    <property type="match status" value="1"/>
</dbReference>
<dbReference type="InterPro" id="IPR016047">
    <property type="entry name" value="M23ase_b-sheet_dom"/>
</dbReference>
<keyword evidence="1" id="KW-0812">Transmembrane</keyword>
<evidence type="ECO:0000313" key="4">
    <source>
        <dbReference type="Proteomes" id="UP000019251"/>
    </source>
</evidence>
<reference evidence="3 4" key="1">
    <citation type="submission" date="2012-12" db="EMBL/GenBank/DDBJ databases">
        <title>Novel taxa of Listeriaceae from agricultural environments in the United States.</title>
        <authorList>
            <person name="den Bakker H.C."/>
            <person name="Allred A."/>
            <person name="Warchocki S."/>
            <person name="Wright E.M."/>
            <person name="Burrell A."/>
            <person name="Nightingale K.K."/>
            <person name="Kephart D."/>
            <person name="Wiedmann M."/>
        </authorList>
    </citation>
    <scope>NUCLEOTIDE SEQUENCE [LARGE SCALE GENOMIC DNA]</scope>
    <source>
        <strain evidence="3 4">FSL F6-1183</strain>
    </source>
</reference>
<name>A0A829R3F5_LISGR</name>
<dbReference type="RefSeq" id="WP_036107579.1">
    <property type="nucleotide sequence ID" value="NZ_AODG01000015.1"/>
</dbReference>
<evidence type="ECO:0000256" key="1">
    <source>
        <dbReference type="SAM" id="Phobius"/>
    </source>
</evidence>
<dbReference type="GO" id="GO:0004222">
    <property type="term" value="F:metalloendopeptidase activity"/>
    <property type="evidence" value="ECO:0007669"/>
    <property type="project" value="TreeGrafter"/>
</dbReference>
<dbReference type="InterPro" id="IPR050570">
    <property type="entry name" value="Cell_wall_metabolism_enzyme"/>
</dbReference>
<dbReference type="Pfam" id="PF01551">
    <property type="entry name" value="Peptidase_M23"/>
    <property type="match status" value="1"/>
</dbReference>
<dbReference type="Gene3D" id="2.70.70.10">
    <property type="entry name" value="Glucose Permease (Domain IIA)"/>
    <property type="match status" value="1"/>
</dbReference>
<protein>
    <submittedName>
        <fullName evidence="3">Peptidase family M23 protein</fullName>
    </submittedName>
</protein>
<dbReference type="AlphaFoldDB" id="A0A829R3F5"/>
<organism evidence="3 4">
    <name type="scientific">Listeria grayi FSL F6-1183</name>
    <dbReference type="NCBI Taxonomy" id="1265827"/>
    <lineage>
        <taxon>Bacteria</taxon>
        <taxon>Bacillati</taxon>
        <taxon>Bacillota</taxon>
        <taxon>Bacilli</taxon>
        <taxon>Bacillales</taxon>
        <taxon>Listeriaceae</taxon>
        <taxon>Listeria</taxon>
    </lineage>
</organism>
<comment type="caution">
    <text evidence="3">The sequence shown here is derived from an EMBL/GenBank/DDBJ whole genome shotgun (WGS) entry which is preliminary data.</text>
</comment>
<keyword evidence="1" id="KW-0472">Membrane</keyword>
<dbReference type="CDD" id="cd12797">
    <property type="entry name" value="M23_peptidase"/>
    <property type="match status" value="1"/>
</dbReference>
<feature type="domain" description="M23ase beta-sheet core" evidence="2">
    <location>
        <begin position="227"/>
        <end position="330"/>
    </location>
</feature>
<evidence type="ECO:0000313" key="3">
    <source>
        <dbReference type="EMBL" id="EUJ26631.1"/>
    </source>
</evidence>
<dbReference type="InterPro" id="IPR011055">
    <property type="entry name" value="Dup_hybrid_motif"/>
</dbReference>
<dbReference type="EMBL" id="AODG01000015">
    <property type="protein sequence ID" value="EUJ26631.1"/>
    <property type="molecule type" value="Genomic_DNA"/>
</dbReference>
<keyword evidence="1" id="KW-1133">Transmembrane helix</keyword>
<evidence type="ECO:0000259" key="2">
    <source>
        <dbReference type="Pfam" id="PF01551"/>
    </source>
</evidence>
<dbReference type="PANTHER" id="PTHR21666">
    <property type="entry name" value="PEPTIDASE-RELATED"/>
    <property type="match status" value="1"/>
</dbReference>
<gene>
    <name evidence="3" type="ORF">LMUR_12501</name>
</gene>
<sequence length="341" mass="36381">MKKWLVLGAIPLLVIGMMVALFMFLLFEDNSFEEDSGGGDMTGCSIDGLNHQKWDTTFKKAGVLKDKGDKIIEVAEKQGIDPVLFAAITFSETGWGTSNAVVNYHNPGGIMDTATGMATVKHFKSLDEGLEVMGVTLHNRIVKDKLDTVEKLGNVYAPIGVSNDPTNLNANWIPTVKGMVTQLGGLTKNCANDGSGGTGKYIVPVNNPIVSSGFINRVNPVTGVAEHHKGLDFANPIGSPIKAADDGKVVVAKHNAAYGSGYGGYGNVTVIEHKKNKEWTLYAHQSEIDVKEGQQVKQGDVIGKIGSTGQSTGPHLHFEIRKQLMGGQIDPAPVLGIVSKE</sequence>
<dbReference type="PANTHER" id="PTHR21666:SF270">
    <property type="entry name" value="MUREIN HYDROLASE ACTIVATOR ENVC"/>
    <property type="match status" value="1"/>
</dbReference>